<evidence type="ECO:0000313" key="2">
    <source>
        <dbReference type="EMBL" id="AAV94495.1"/>
    </source>
</evidence>
<gene>
    <name evidence="2" type="ordered locus">SPO1199</name>
</gene>
<reference evidence="2 3" key="1">
    <citation type="journal article" date="2004" name="Nature">
        <title>Genome sequence of Silicibacter pomeroyi reveals adaptations to the marine environment.</title>
        <authorList>
            <person name="Moran M.A."/>
            <person name="Buchan A."/>
            <person name="Gonzalez J.M."/>
            <person name="Heidelberg J.F."/>
            <person name="Whitman W.B."/>
            <person name="Kiene R.P."/>
            <person name="Henriksen J.R."/>
            <person name="King G.M."/>
            <person name="Belas R."/>
            <person name="Fuqua C."/>
            <person name="Brinkac L."/>
            <person name="Lewis M."/>
            <person name="Johri S."/>
            <person name="Weaver B."/>
            <person name="Pai G."/>
            <person name="Eisen J.A."/>
            <person name="Rahe E."/>
            <person name="Sheldon W.M."/>
            <person name="Ye W."/>
            <person name="Miller T.R."/>
            <person name="Carlton J."/>
            <person name="Rasko D.A."/>
            <person name="Paulsen I.T."/>
            <person name="Ren Q."/>
            <person name="Daugherty S.C."/>
            <person name="Deboy R.T."/>
            <person name="Dodson R.J."/>
            <person name="Durkin A.S."/>
            <person name="Madupu R."/>
            <person name="Nelson W.C."/>
            <person name="Sullivan S.A."/>
            <person name="Rosovitz M.J."/>
            <person name="Haft D.H."/>
            <person name="Selengut J."/>
            <person name="Ward N."/>
        </authorList>
    </citation>
    <scope>NUCLEOTIDE SEQUENCE [LARGE SCALE GENOMIC DNA]</scope>
    <source>
        <strain evidence="3">ATCC 700808 / DSM 15171 / DSS-3</strain>
    </source>
</reference>
<keyword evidence="1" id="KW-1133">Transmembrane helix</keyword>
<organism evidence="2 3">
    <name type="scientific">Ruegeria pomeroyi (strain ATCC 700808 / DSM 15171 / DSS-3)</name>
    <name type="common">Silicibacter pomeroyi</name>
    <dbReference type="NCBI Taxonomy" id="246200"/>
    <lineage>
        <taxon>Bacteria</taxon>
        <taxon>Pseudomonadati</taxon>
        <taxon>Pseudomonadota</taxon>
        <taxon>Alphaproteobacteria</taxon>
        <taxon>Rhodobacterales</taxon>
        <taxon>Roseobacteraceae</taxon>
        <taxon>Ruegeria</taxon>
    </lineage>
</organism>
<dbReference type="KEGG" id="sil:SPO1199"/>
<name>Q5LU59_RUEPO</name>
<evidence type="ECO:0008006" key="4">
    <source>
        <dbReference type="Google" id="ProtNLM"/>
    </source>
</evidence>
<reference evidence="2 3" key="2">
    <citation type="journal article" date="2014" name="Stand. Genomic Sci.">
        <title>An updated genome annotation for the model marine bacterium Ruegeria pomeroyi DSS-3.</title>
        <authorList>
            <person name="Rivers A.R."/>
            <person name="Smith C.B."/>
            <person name="Moran M.A."/>
        </authorList>
    </citation>
    <scope>GENOME REANNOTATION</scope>
    <source>
        <strain evidence="3">ATCC 700808 / DSM 15171 / DSS-3</strain>
    </source>
</reference>
<keyword evidence="1" id="KW-0472">Membrane</keyword>
<keyword evidence="1" id="KW-0812">Transmembrane</keyword>
<dbReference type="HOGENOM" id="CLU_2248138_0_0_5"/>
<feature type="transmembrane region" description="Helical" evidence="1">
    <location>
        <begin position="44"/>
        <end position="62"/>
    </location>
</feature>
<accession>Q5LU59</accession>
<dbReference type="EMBL" id="CP000031">
    <property type="protein sequence ID" value="AAV94495.1"/>
    <property type="molecule type" value="Genomic_DNA"/>
</dbReference>
<dbReference type="PaxDb" id="246200-SPO1199"/>
<dbReference type="STRING" id="246200.SPO1199"/>
<dbReference type="AlphaFoldDB" id="Q5LU59"/>
<sequence>MRDLGIGGGGVSDELLIYVIPTLLGLGAALLGRWMARKGGWRRVLSLAMIASGALAGLMLYADSLDDPWAAIGVAALAALGVGPVILGLVLGGFVGWVGWRRGG</sequence>
<feature type="transmembrane region" description="Helical" evidence="1">
    <location>
        <begin position="68"/>
        <end position="100"/>
    </location>
</feature>
<feature type="transmembrane region" description="Helical" evidence="1">
    <location>
        <begin position="15"/>
        <end position="32"/>
    </location>
</feature>
<protein>
    <recommendedName>
        <fullName evidence="4">Major facilitator superfamily (MFS) profile domain-containing protein</fullName>
    </recommendedName>
</protein>
<proteinExistence type="predicted"/>
<evidence type="ECO:0000313" key="3">
    <source>
        <dbReference type="Proteomes" id="UP000001023"/>
    </source>
</evidence>
<evidence type="ECO:0000256" key="1">
    <source>
        <dbReference type="SAM" id="Phobius"/>
    </source>
</evidence>
<dbReference type="Proteomes" id="UP000001023">
    <property type="component" value="Chromosome"/>
</dbReference>
<keyword evidence="3" id="KW-1185">Reference proteome</keyword>